<accession>A0A6A8M9P7</accession>
<evidence type="ECO:0000313" key="4">
    <source>
        <dbReference type="EMBL" id="MST68006.1"/>
    </source>
</evidence>
<dbReference type="AlphaFoldDB" id="A0A6A8M9P7"/>
<gene>
    <name evidence="4" type="ORF">FYJ66_00050</name>
</gene>
<protein>
    <recommendedName>
        <fullName evidence="5">Membrane fusion protein</fullName>
    </recommendedName>
</protein>
<reference evidence="4" key="1">
    <citation type="submission" date="2019-09" db="EMBL/GenBank/DDBJ databases">
        <title>In-depth cultivation of the pig gut microbiome towards novel bacterial diversity and tailored functional studies.</title>
        <authorList>
            <person name="Wylensek D."/>
            <person name="Hitch T.C.A."/>
            <person name="Clavel T."/>
        </authorList>
    </citation>
    <scope>NUCLEOTIDE SEQUENCE</scope>
    <source>
        <strain evidence="4">RF-744-FAT-WT-3</strain>
    </source>
</reference>
<evidence type="ECO:0000259" key="2">
    <source>
        <dbReference type="Pfam" id="PF26011"/>
    </source>
</evidence>
<dbReference type="Pfam" id="PF26011">
    <property type="entry name" value="Beta-barrel_RND_rel"/>
    <property type="match status" value="1"/>
</dbReference>
<dbReference type="EMBL" id="VUNB01000001">
    <property type="protein sequence ID" value="MST68006.1"/>
    <property type="molecule type" value="Genomic_DNA"/>
</dbReference>
<name>A0A6A8M9P7_9FIRM</name>
<keyword evidence="1" id="KW-1133">Transmembrane helix</keyword>
<evidence type="ECO:0008006" key="5">
    <source>
        <dbReference type="Google" id="ProtNLM"/>
    </source>
</evidence>
<dbReference type="InterPro" id="IPR058709">
    <property type="entry name" value="BSH_RND-rel"/>
</dbReference>
<feature type="domain" description="RND related barrel-sandwich hybrid" evidence="3">
    <location>
        <begin position="58"/>
        <end position="175"/>
    </location>
</feature>
<dbReference type="RefSeq" id="WP_154571488.1">
    <property type="nucleotide sequence ID" value="NZ_VUNB01000001.1"/>
</dbReference>
<keyword evidence="1" id="KW-0812">Transmembrane</keyword>
<evidence type="ECO:0000259" key="3">
    <source>
        <dbReference type="Pfam" id="PF26018"/>
    </source>
</evidence>
<sequence>MKRKTKMGILLWAAAVIICMIIIYVLPSVAGVFDRSYVAQYGSVDVTDDVDAYIVRDETVYTAPSGGTINQLAKEGQLVNGNSRIIEITGKGDSKKSGSSESILKALGKKAESAEEGVASASGYVSYYIDGSEGKLTTSRADKITEKYLDKYGDTSVKKFGTGSVAKGEPVFKIVTNGDWLVIFFVDKDQKNHYTEGSSVTMRFPDESNDVTGTVRSVTKDGSKYRVAIDSNMMFKSMLSKRKVSVSVTNASADGIVVKCSSIVKKKGQTGVIVKNKVGKLIFKPVMIKADNGEEAAVYQDLYMDSDGNFHKTMTVYDEVLKNPGKNEIKEASVLK</sequence>
<keyword evidence="1" id="KW-0472">Membrane</keyword>
<feature type="transmembrane region" description="Helical" evidence="1">
    <location>
        <begin position="7"/>
        <end position="26"/>
    </location>
</feature>
<comment type="caution">
    <text evidence="4">The sequence shown here is derived from an EMBL/GenBank/DDBJ whole genome shotgun (WGS) entry which is preliminary data.</text>
</comment>
<dbReference type="Pfam" id="PF26018">
    <property type="entry name" value="BSH_RND_rel"/>
    <property type="match status" value="1"/>
</dbReference>
<feature type="domain" description="RND related beta-barrel" evidence="2">
    <location>
        <begin position="180"/>
        <end position="249"/>
    </location>
</feature>
<evidence type="ECO:0000256" key="1">
    <source>
        <dbReference type="SAM" id="Phobius"/>
    </source>
</evidence>
<organism evidence="4">
    <name type="scientific">Baileyella intestinalis</name>
    <dbReference type="NCBI Taxonomy" id="2606709"/>
    <lineage>
        <taxon>Bacteria</taxon>
        <taxon>Bacillati</taxon>
        <taxon>Bacillota</taxon>
        <taxon>Clostridia</taxon>
        <taxon>Peptostreptococcales</taxon>
        <taxon>Anaerovoracaceae</taxon>
        <taxon>Baileyella</taxon>
    </lineage>
</organism>
<proteinExistence type="predicted"/>
<dbReference type="InterPro" id="IPR058729">
    <property type="entry name" value="Beta-barrel_RND-rel"/>
</dbReference>